<feature type="signal peptide" evidence="2">
    <location>
        <begin position="1"/>
        <end position="19"/>
    </location>
</feature>
<dbReference type="EMBL" id="CATQJL010000316">
    <property type="protein sequence ID" value="CAJ0608549.1"/>
    <property type="molecule type" value="Genomic_DNA"/>
</dbReference>
<evidence type="ECO:0000256" key="1">
    <source>
        <dbReference type="SAM" id="MobiDB-lite"/>
    </source>
</evidence>
<organism evidence="3 4">
    <name type="scientific">Cylicocyclus nassatus</name>
    <name type="common">Nematode worm</name>
    <dbReference type="NCBI Taxonomy" id="53992"/>
    <lineage>
        <taxon>Eukaryota</taxon>
        <taxon>Metazoa</taxon>
        <taxon>Ecdysozoa</taxon>
        <taxon>Nematoda</taxon>
        <taxon>Chromadorea</taxon>
        <taxon>Rhabditida</taxon>
        <taxon>Rhabditina</taxon>
        <taxon>Rhabditomorpha</taxon>
        <taxon>Strongyloidea</taxon>
        <taxon>Strongylidae</taxon>
        <taxon>Cylicocyclus</taxon>
    </lineage>
</organism>
<gene>
    <name evidence="3" type="ORF">CYNAS_LOCUS20532</name>
</gene>
<evidence type="ECO:0000256" key="2">
    <source>
        <dbReference type="SAM" id="SignalP"/>
    </source>
</evidence>
<dbReference type="Proteomes" id="UP001176961">
    <property type="component" value="Unassembled WGS sequence"/>
</dbReference>
<evidence type="ECO:0000313" key="3">
    <source>
        <dbReference type="EMBL" id="CAJ0608549.1"/>
    </source>
</evidence>
<dbReference type="AlphaFoldDB" id="A0AA36HED2"/>
<proteinExistence type="predicted"/>
<name>A0AA36HED2_CYLNA</name>
<comment type="caution">
    <text evidence="3">The sequence shown here is derived from an EMBL/GenBank/DDBJ whole genome shotgun (WGS) entry which is preliminary data.</text>
</comment>
<feature type="compositionally biased region" description="Polar residues" evidence="1">
    <location>
        <begin position="28"/>
        <end position="40"/>
    </location>
</feature>
<accession>A0AA36HED2</accession>
<feature type="chain" id="PRO_5041393325" evidence="2">
    <location>
        <begin position="20"/>
        <end position="211"/>
    </location>
</feature>
<feature type="region of interest" description="Disordered" evidence="1">
    <location>
        <begin position="25"/>
        <end position="60"/>
    </location>
</feature>
<sequence length="211" mass="22524">MPCAIAIAITCIFVTLVESGAEGHEKISTSVPPSPFNSEDTNGRLARKSERNEEALSSKNNWGFGEGLVEWPEEDKEKKEEKITEGIETTTEYYEEVDPNHNGLLKDIGSINVGFGVGVGVPGNDPVSVGARVGVGFGASGLAGQLPIGQNIYPRQGEWQSLNDYDGNKANIVPDKARKYWQGVRDGTIKVPHYRPAKSLVGVGGNIGVGG</sequence>
<evidence type="ECO:0000313" key="4">
    <source>
        <dbReference type="Proteomes" id="UP001176961"/>
    </source>
</evidence>
<reference evidence="3" key="1">
    <citation type="submission" date="2023-07" db="EMBL/GenBank/DDBJ databases">
        <authorList>
            <consortium name="CYATHOMIX"/>
        </authorList>
    </citation>
    <scope>NUCLEOTIDE SEQUENCE</scope>
    <source>
        <strain evidence="3">N/A</strain>
    </source>
</reference>
<protein>
    <submittedName>
        <fullName evidence="3">Uncharacterized protein</fullName>
    </submittedName>
</protein>
<keyword evidence="4" id="KW-1185">Reference proteome</keyword>
<keyword evidence="2" id="KW-0732">Signal</keyword>
<feature type="compositionally biased region" description="Basic and acidic residues" evidence="1">
    <location>
        <begin position="47"/>
        <end position="56"/>
    </location>
</feature>